<keyword evidence="2" id="KW-0472">Membrane</keyword>
<protein>
    <recommendedName>
        <fullName evidence="6">Protein quiver</fullName>
    </recommendedName>
</protein>
<dbReference type="SUPFAM" id="SSF57302">
    <property type="entry name" value="Snake toxin-like"/>
    <property type="match status" value="1"/>
</dbReference>
<evidence type="ECO:0000313" key="4">
    <source>
        <dbReference type="EMBL" id="KAJ8299462.1"/>
    </source>
</evidence>
<evidence type="ECO:0000256" key="2">
    <source>
        <dbReference type="SAM" id="Phobius"/>
    </source>
</evidence>
<keyword evidence="2" id="KW-1133">Transmembrane helix</keyword>
<evidence type="ECO:0008006" key="6">
    <source>
        <dbReference type="Google" id="ProtNLM"/>
    </source>
</evidence>
<dbReference type="PANTHER" id="PTHR33562">
    <property type="entry name" value="ATILLA, ISOFORM B-RELATED-RELATED"/>
    <property type="match status" value="1"/>
</dbReference>
<accession>A0ABQ9E6G8</accession>
<organism evidence="4 5">
    <name type="scientific">Tegillarca granosa</name>
    <name type="common">Malaysian cockle</name>
    <name type="synonym">Anadara granosa</name>
    <dbReference type="NCBI Taxonomy" id="220873"/>
    <lineage>
        <taxon>Eukaryota</taxon>
        <taxon>Metazoa</taxon>
        <taxon>Spiralia</taxon>
        <taxon>Lophotrochozoa</taxon>
        <taxon>Mollusca</taxon>
        <taxon>Bivalvia</taxon>
        <taxon>Autobranchia</taxon>
        <taxon>Pteriomorphia</taxon>
        <taxon>Arcoida</taxon>
        <taxon>Arcoidea</taxon>
        <taxon>Arcidae</taxon>
        <taxon>Tegillarca</taxon>
    </lineage>
</organism>
<name>A0ABQ9E6G8_TEGGR</name>
<dbReference type="Proteomes" id="UP001217089">
    <property type="component" value="Unassembled WGS sequence"/>
</dbReference>
<sequence>MAKLRYLLPLVGILFMLDYGYSLQCYECASKDESAENPYCKDPFGKAYADENYGTTETVSRWCIKKPDGRNGCRIVEGASSFYFECLCDTDFCNSGHTLLPNISFIILTILLSIFFVLKS</sequence>
<gene>
    <name evidence="4" type="ORF">KUTeg_023522</name>
</gene>
<evidence type="ECO:0000256" key="1">
    <source>
        <dbReference type="ARBA" id="ARBA00022729"/>
    </source>
</evidence>
<comment type="caution">
    <text evidence="4">The sequence shown here is derived from an EMBL/GenBank/DDBJ whole genome shotgun (WGS) entry which is preliminary data.</text>
</comment>
<dbReference type="EMBL" id="JARBDR010000921">
    <property type="protein sequence ID" value="KAJ8299462.1"/>
    <property type="molecule type" value="Genomic_DNA"/>
</dbReference>
<feature type="transmembrane region" description="Helical" evidence="2">
    <location>
        <begin position="99"/>
        <end position="118"/>
    </location>
</feature>
<dbReference type="InterPro" id="IPR050975">
    <property type="entry name" value="Sleep_regulator"/>
</dbReference>
<feature type="signal peptide" evidence="3">
    <location>
        <begin position="1"/>
        <end position="22"/>
    </location>
</feature>
<dbReference type="InterPro" id="IPR045860">
    <property type="entry name" value="Snake_toxin-like_sf"/>
</dbReference>
<reference evidence="4 5" key="1">
    <citation type="submission" date="2022-12" db="EMBL/GenBank/DDBJ databases">
        <title>Chromosome-level genome of Tegillarca granosa.</title>
        <authorList>
            <person name="Kim J."/>
        </authorList>
    </citation>
    <scope>NUCLEOTIDE SEQUENCE [LARGE SCALE GENOMIC DNA]</scope>
    <source>
        <strain evidence="4">Teg-2019</strain>
        <tissue evidence="4">Adductor muscle</tissue>
    </source>
</reference>
<proteinExistence type="predicted"/>
<evidence type="ECO:0000256" key="3">
    <source>
        <dbReference type="SAM" id="SignalP"/>
    </source>
</evidence>
<evidence type="ECO:0000313" key="5">
    <source>
        <dbReference type="Proteomes" id="UP001217089"/>
    </source>
</evidence>
<keyword evidence="5" id="KW-1185">Reference proteome</keyword>
<keyword evidence="2" id="KW-0812">Transmembrane</keyword>
<feature type="chain" id="PRO_5045717675" description="Protein quiver" evidence="3">
    <location>
        <begin position="23"/>
        <end position="120"/>
    </location>
</feature>
<keyword evidence="1 3" id="KW-0732">Signal</keyword>